<evidence type="ECO:0000313" key="1">
    <source>
        <dbReference type="EMBL" id="KAK8875015.1"/>
    </source>
</evidence>
<keyword evidence="2" id="KW-1185">Reference proteome</keyword>
<dbReference type="EMBL" id="JAPCWZ010000003">
    <property type="protein sequence ID" value="KAK8875015.1"/>
    <property type="molecule type" value="Genomic_DNA"/>
</dbReference>
<dbReference type="Proteomes" id="UP001390339">
    <property type="component" value="Unassembled WGS sequence"/>
</dbReference>
<comment type="caution">
    <text evidence="1">The sequence shown here is derived from an EMBL/GenBank/DDBJ whole genome shotgun (WGS) entry which is preliminary data.</text>
</comment>
<gene>
    <name evidence="1" type="ORF">PGQ11_005529</name>
</gene>
<evidence type="ECO:0000313" key="2">
    <source>
        <dbReference type="Proteomes" id="UP001390339"/>
    </source>
</evidence>
<reference evidence="1 2" key="1">
    <citation type="journal article" date="2024" name="IMA Fungus">
        <title>Apiospora arundinis, a panoply of carbohydrate-active enzymes and secondary metabolites.</title>
        <authorList>
            <person name="Sorensen T."/>
            <person name="Petersen C."/>
            <person name="Muurmann A.T."/>
            <person name="Christiansen J.V."/>
            <person name="Brundto M.L."/>
            <person name="Overgaard C.K."/>
            <person name="Boysen A.T."/>
            <person name="Wollenberg R.D."/>
            <person name="Larsen T.O."/>
            <person name="Sorensen J.L."/>
            <person name="Nielsen K.L."/>
            <person name="Sondergaard T.E."/>
        </authorList>
    </citation>
    <scope>NUCLEOTIDE SEQUENCE [LARGE SCALE GENOMIC DNA]</scope>
    <source>
        <strain evidence="1 2">AAU 773</strain>
    </source>
</reference>
<accession>A0ABR2JB26</accession>
<protein>
    <recommendedName>
        <fullName evidence="3">Heterokaryon incompatibility domain-containing protein</fullName>
    </recommendedName>
</protein>
<proteinExistence type="predicted"/>
<name>A0ABR2JB26_9PEZI</name>
<sequence>MHVLSTLRSTGPMRASEAASAKDAPSLAWSSLVRRSIAAWKQPAGPTYPRVEEVLQKYSDMDEFLRETPTSVMYWFFQRRESFLTQKRMPKWGRDHLDDYILLPAAEGYVTRDECFFVSHFWHSSDHPDPDGKYLHLQQQCLRQQPWSYVWVDWTCLPQHPRSPEEEAYFTRALQTMSAIIRNSGFSYFYPPFEPRLWILYEVAEYTLTAVDRLPETPDLKTFAEHVREMVWVGVRPTLERHGYRCTYDSDRDFLISWLELLVLLSKLLIDVSDIRRLLDLQTWSPTLISIWHSTVSGLVSIYRFEGVVDFAGERYNFTPFPHWVNGRFVPKELSNRTEMGDVA</sequence>
<organism evidence="1 2">
    <name type="scientific">Apiospora arundinis</name>
    <dbReference type="NCBI Taxonomy" id="335852"/>
    <lineage>
        <taxon>Eukaryota</taxon>
        <taxon>Fungi</taxon>
        <taxon>Dikarya</taxon>
        <taxon>Ascomycota</taxon>
        <taxon>Pezizomycotina</taxon>
        <taxon>Sordariomycetes</taxon>
        <taxon>Xylariomycetidae</taxon>
        <taxon>Amphisphaeriales</taxon>
        <taxon>Apiosporaceae</taxon>
        <taxon>Apiospora</taxon>
    </lineage>
</organism>
<evidence type="ECO:0008006" key="3">
    <source>
        <dbReference type="Google" id="ProtNLM"/>
    </source>
</evidence>